<protein>
    <submittedName>
        <fullName evidence="3">Uncharacterized protein</fullName>
    </submittedName>
</protein>
<feature type="region of interest" description="Disordered" evidence="1">
    <location>
        <begin position="211"/>
        <end position="230"/>
    </location>
</feature>
<keyword evidence="2" id="KW-1185">Reference proteome</keyword>
<feature type="compositionally biased region" description="Basic and acidic residues" evidence="1">
    <location>
        <begin position="354"/>
        <end position="366"/>
    </location>
</feature>
<feature type="compositionally biased region" description="Basic and acidic residues" evidence="1">
    <location>
        <begin position="211"/>
        <end position="227"/>
    </location>
</feature>
<dbReference type="AlphaFoldDB" id="A0A183BZL4"/>
<accession>A0A183BZL4</accession>
<proteinExistence type="predicted"/>
<reference evidence="2" key="1">
    <citation type="submission" date="2013-12" db="EMBL/GenBank/DDBJ databases">
        <authorList>
            <person name="Aslett M."/>
        </authorList>
    </citation>
    <scope>NUCLEOTIDE SEQUENCE [LARGE SCALE GENOMIC DNA]</scope>
    <source>
        <strain evidence="2">Lindley</strain>
    </source>
</reference>
<feature type="region of interest" description="Disordered" evidence="1">
    <location>
        <begin position="150"/>
        <end position="190"/>
    </location>
</feature>
<evidence type="ECO:0000313" key="3">
    <source>
        <dbReference type="WBParaSite" id="GPLIN_000605500"/>
    </source>
</evidence>
<feature type="region of interest" description="Disordered" evidence="1">
    <location>
        <begin position="354"/>
        <end position="389"/>
    </location>
</feature>
<reference evidence="3" key="3">
    <citation type="submission" date="2016-06" db="UniProtKB">
        <authorList>
            <consortium name="WormBaseParasite"/>
        </authorList>
    </citation>
    <scope>IDENTIFICATION</scope>
</reference>
<feature type="compositionally biased region" description="Low complexity" evidence="1">
    <location>
        <begin position="173"/>
        <end position="184"/>
    </location>
</feature>
<feature type="region of interest" description="Disordered" evidence="1">
    <location>
        <begin position="247"/>
        <end position="314"/>
    </location>
</feature>
<feature type="region of interest" description="Disordered" evidence="1">
    <location>
        <begin position="456"/>
        <end position="475"/>
    </location>
</feature>
<dbReference type="WBParaSite" id="GPLIN_000605500">
    <property type="protein sequence ID" value="GPLIN_000605500"/>
    <property type="gene ID" value="GPLIN_000605500"/>
</dbReference>
<sequence length="526" mass="58980">MLRCSRSEFGAAELMPEAVELGMRVRLRQMRFGQPEEYAQLEQVEVRKFLSSKSVHNWLSEWNLSRTFSAPNRGRNTLNLLDLDCSQRRKADFCVQCTGEEIDLALGHLPTPAEPAFASPPPAGATGGYSSTLQSYSNPATTAWHFTNNNNTNGSLLNRPRTFHPPSLMNASTNTQTTETTRTSGGTGGRMHVFRRASLLEEYAQKTLRELEEREEGEQKRGRQETARRRRAWTGGCWASKCCGRRGTDSGDDENDTYSSEAMATNERRTKLSPPSLASTSHSEQSHRTNIVKRFTLTRTSGGGEESSTTPRTAADYATLSKAYCFNGRDEWTTNGWGRGGGNYDNVPEAWRRRTEEDGMGGDRRNFAGIGRARGGGAEEGAAGNGEAEEGMDRRLLGEQMLRAAGDGQRRRRERHVLIRSDGHQRAADKTLSSFTRFHFPQRTVTPDKHCEAVHAHQDVRRRRRKQHNTEDSGGLRHTVEGVLLQWTRRMDNKWMGKRRGELRQCAGGMEETDGGGWHGRGQKEL</sequence>
<organism evidence="2 3">
    <name type="scientific">Globodera pallida</name>
    <name type="common">Potato cyst nematode worm</name>
    <name type="synonym">Heterodera pallida</name>
    <dbReference type="NCBI Taxonomy" id="36090"/>
    <lineage>
        <taxon>Eukaryota</taxon>
        <taxon>Metazoa</taxon>
        <taxon>Ecdysozoa</taxon>
        <taxon>Nematoda</taxon>
        <taxon>Chromadorea</taxon>
        <taxon>Rhabditida</taxon>
        <taxon>Tylenchina</taxon>
        <taxon>Tylenchomorpha</taxon>
        <taxon>Tylenchoidea</taxon>
        <taxon>Heteroderidae</taxon>
        <taxon>Heteroderinae</taxon>
        <taxon>Globodera</taxon>
    </lineage>
</organism>
<reference evidence="2" key="2">
    <citation type="submission" date="2014-05" db="EMBL/GenBank/DDBJ databases">
        <title>The genome and life-stage specific transcriptomes of Globodera pallida elucidate key aspects of plant parasitism by a cyst nematode.</title>
        <authorList>
            <person name="Cotton J.A."/>
            <person name="Lilley C.J."/>
            <person name="Jones L.M."/>
            <person name="Kikuchi T."/>
            <person name="Reid A.J."/>
            <person name="Thorpe P."/>
            <person name="Tsai I.J."/>
            <person name="Beasley H."/>
            <person name="Blok V."/>
            <person name="Cock P.J.A."/>
            <person name="Van den Akker S.E."/>
            <person name="Holroyd N."/>
            <person name="Hunt M."/>
            <person name="Mantelin S."/>
            <person name="Naghra H."/>
            <person name="Pain A."/>
            <person name="Palomares-Rius J.E."/>
            <person name="Zarowiecki M."/>
            <person name="Berriman M."/>
            <person name="Jones J.T."/>
            <person name="Urwin P.E."/>
        </authorList>
    </citation>
    <scope>NUCLEOTIDE SEQUENCE [LARGE SCALE GENOMIC DNA]</scope>
    <source>
        <strain evidence="2">Lindley</strain>
    </source>
</reference>
<evidence type="ECO:0000256" key="1">
    <source>
        <dbReference type="SAM" id="MobiDB-lite"/>
    </source>
</evidence>
<dbReference type="Proteomes" id="UP000050741">
    <property type="component" value="Unassembled WGS sequence"/>
</dbReference>
<evidence type="ECO:0000313" key="2">
    <source>
        <dbReference type="Proteomes" id="UP000050741"/>
    </source>
</evidence>
<name>A0A183BZL4_GLOPA</name>